<dbReference type="Proteomes" id="UP001334732">
    <property type="component" value="Chromosome"/>
</dbReference>
<evidence type="ECO:0000256" key="5">
    <source>
        <dbReference type="ARBA" id="ARBA00022801"/>
    </source>
</evidence>
<dbReference type="InterPro" id="IPR020583">
    <property type="entry name" value="Inositol_monoP_metal-BS"/>
</dbReference>
<dbReference type="EC" id="3.1.3.25" evidence="7"/>
<dbReference type="PANTHER" id="PTHR20854:SF4">
    <property type="entry name" value="INOSITOL-1-MONOPHOSPHATASE-RELATED"/>
    <property type="match status" value="1"/>
</dbReference>
<comment type="similarity">
    <text evidence="3 7">Belongs to the inositol monophosphatase superfamily.</text>
</comment>
<accession>A0ABZ1CES6</accession>
<dbReference type="SUPFAM" id="SSF56655">
    <property type="entry name" value="Carbohydrate phosphatase"/>
    <property type="match status" value="1"/>
</dbReference>
<dbReference type="RefSeq" id="WP_324778490.1">
    <property type="nucleotide sequence ID" value="NZ_CP141769.1"/>
</dbReference>
<evidence type="ECO:0000256" key="4">
    <source>
        <dbReference type="ARBA" id="ARBA00022723"/>
    </source>
</evidence>
<sequence length="268" mass="29498">MHPMLNTAVKAARKAGAIINRASLDLDQLTVRSKQDRDYVSEVDQMAERAIIETLLDAYPNHGILAEESGAADARNGEDYQWIIDPLDGTTNFLHGLPQYSVSIALKHKGQITQAVVFDPARNELFTASRGRGATLNDRRIRASKRSKLSECLIGTGFPFREFDFAEAYINMFRDMMKATSGLRRPGSAALDLAWVACGRYDGFWEMRLNPWDLAAGSLIAQEAGALVGNFMGNEGFLESGNIVAGNPKVFAQMLQILAPHLPPELKV</sequence>
<organism evidence="8 9">
    <name type="scientific">Thiobacillus sedimenti</name>
    <dbReference type="NCBI Taxonomy" id="3110231"/>
    <lineage>
        <taxon>Bacteria</taxon>
        <taxon>Pseudomonadati</taxon>
        <taxon>Pseudomonadota</taxon>
        <taxon>Betaproteobacteria</taxon>
        <taxon>Nitrosomonadales</taxon>
        <taxon>Thiobacillaceae</taxon>
        <taxon>Thiobacillus</taxon>
    </lineage>
</organism>
<dbReference type="Pfam" id="PF00459">
    <property type="entry name" value="Inositol_P"/>
    <property type="match status" value="1"/>
</dbReference>
<dbReference type="PROSITE" id="PS00630">
    <property type="entry name" value="IMP_2"/>
    <property type="match status" value="1"/>
</dbReference>
<dbReference type="InterPro" id="IPR033942">
    <property type="entry name" value="IMPase"/>
</dbReference>
<gene>
    <name evidence="8" type="ORF">VA613_07550</name>
</gene>
<dbReference type="CDD" id="cd01639">
    <property type="entry name" value="IMPase"/>
    <property type="match status" value="1"/>
</dbReference>
<reference evidence="8 9" key="1">
    <citation type="submission" date="2023-12" db="EMBL/GenBank/DDBJ databases">
        <title>Thiobacillus sedimentum sp. nov., a chemolithoautotrophic sulfur-oxidizing bacterium isolated from freshwater sediment.</title>
        <authorList>
            <person name="Luo J."/>
            <person name="Dai C."/>
        </authorList>
    </citation>
    <scope>NUCLEOTIDE SEQUENCE [LARGE SCALE GENOMIC DNA]</scope>
    <source>
        <strain evidence="8 9">SCUT-2</strain>
    </source>
</reference>
<dbReference type="PRINTS" id="PR01959">
    <property type="entry name" value="SBIMPHPHTASE"/>
</dbReference>
<dbReference type="GO" id="GO:0016787">
    <property type="term" value="F:hydrolase activity"/>
    <property type="evidence" value="ECO:0007669"/>
    <property type="project" value="UniProtKB-KW"/>
</dbReference>
<evidence type="ECO:0000256" key="3">
    <source>
        <dbReference type="ARBA" id="ARBA00009759"/>
    </source>
</evidence>
<evidence type="ECO:0000256" key="2">
    <source>
        <dbReference type="ARBA" id="ARBA00001946"/>
    </source>
</evidence>
<keyword evidence="5 7" id="KW-0378">Hydrolase</keyword>
<dbReference type="PRINTS" id="PR00377">
    <property type="entry name" value="IMPHPHTASES"/>
</dbReference>
<keyword evidence="6 7" id="KW-0460">Magnesium</keyword>
<evidence type="ECO:0000313" key="8">
    <source>
        <dbReference type="EMBL" id="WRS37876.1"/>
    </source>
</evidence>
<dbReference type="EMBL" id="CP141769">
    <property type="protein sequence ID" value="WRS37876.1"/>
    <property type="molecule type" value="Genomic_DNA"/>
</dbReference>
<evidence type="ECO:0000256" key="7">
    <source>
        <dbReference type="RuleBase" id="RU364068"/>
    </source>
</evidence>
<dbReference type="PANTHER" id="PTHR20854">
    <property type="entry name" value="INOSITOL MONOPHOSPHATASE"/>
    <property type="match status" value="1"/>
</dbReference>
<dbReference type="InterPro" id="IPR020550">
    <property type="entry name" value="Inositol_monophosphatase_CS"/>
</dbReference>
<proteinExistence type="inferred from homology"/>
<dbReference type="Gene3D" id="3.40.190.80">
    <property type="match status" value="1"/>
</dbReference>
<name>A0ABZ1CES6_9PROT</name>
<evidence type="ECO:0000313" key="9">
    <source>
        <dbReference type="Proteomes" id="UP001334732"/>
    </source>
</evidence>
<comment type="catalytic activity">
    <reaction evidence="1 7">
        <text>a myo-inositol phosphate + H2O = myo-inositol + phosphate</text>
        <dbReference type="Rhea" id="RHEA:24056"/>
        <dbReference type="ChEBI" id="CHEBI:15377"/>
        <dbReference type="ChEBI" id="CHEBI:17268"/>
        <dbReference type="ChEBI" id="CHEBI:43474"/>
        <dbReference type="ChEBI" id="CHEBI:84139"/>
        <dbReference type="EC" id="3.1.3.25"/>
    </reaction>
</comment>
<protein>
    <recommendedName>
        <fullName evidence="7">Inositol-1-monophosphatase</fullName>
        <ecNumber evidence="7">3.1.3.25</ecNumber>
    </recommendedName>
</protein>
<evidence type="ECO:0000256" key="6">
    <source>
        <dbReference type="ARBA" id="ARBA00022842"/>
    </source>
</evidence>
<dbReference type="PROSITE" id="PS00629">
    <property type="entry name" value="IMP_1"/>
    <property type="match status" value="1"/>
</dbReference>
<dbReference type="InterPro" id="IPR000760">
    <property type="entry name" value="Inositol_monophosphatase-like"/>
</dbReference>
<comment type="cofactor">
    <cofactor evidence="2 7">
        <name>Mg(2+)</name>
        <dbReference type="ChEBI" id="CHEBI:18420"/>
    </cofactor>
</comment>
<keyword evidence="9" id="KW-1185">Reference proteome</keyword>
<dbReference type="Gene3D" id="3.30.540.10">
    <property type="entry name" value="Fructose-1,6-Bisphosphatase, subunit A, domain 1"/>
    <property type="match status" value="1"/>
</dbReference>
<evidence type="ECO:0000256" key="1">
    <source>
        <dbReference type="ARBA" id="ARBA00001033"/>
    </source>
</evidence>
<dbReference type="InterPro" id="IPR022337">
    <property type="entry name" value="Inositol_monophosphatase_SuhB"/>
</dbReference>
<keyword evidence="4 7" id="KW-0479">Metal-binding</keyword>